<organism evidence="1 2">
    <name type="scientific">Pelagicoccus enzymogenes</name>
    <dbReference type="NCBI Taxonomy" id="2773457"/>
    <lineage>
        <taxon>Bacteria</taxon>
        <taxon>Pseudomonadati</taxon>
        <taxon>Verrucomicrobiota</taxon>
        <taxon>Opitutia</taxon>
        <taxon>Puniceicoccales</taxon>
        <taxon>Pelagicoccaceae</taxon>
        <taxon>Pelagicoccus</taxon>
    </lineage>
</organism>
<dbReference type="EMBL" id="JACYFG010000026">
    <property type="protein sequence ID" value="MBD5779977.1"/>
    <property type="molecule type" value="Genomic_DNA"/>
</dbReference>
<proteinExistence type="predicted"/>
<protein>
    <submittedName>
        <fullName evidence="1">Uncharacterized protein</fullName>
    </submittedName>
</protein>
<dbReference type="RefSeq" id="WP_191617105.1">
    <property type="nucleotide sequence ID" value="NZ_JACYFG010000026.1"/>
</dbReference>
<dbReference type="AlphaFoldDB" id="A0A927F816"/>
<dbReference type="Proteomes" id="UP000622317">
    <property type="component" value="Unassembled WGS sequence"/>
</dbReference>
<name>A0A927F816_9BACT</name>
<sequence>MYFVLSSYAFAGSGDTGISLSLRFEAEIAKIQWANNSDKKLSYYHNQLTSNGVQYHGYQLYLIDEENEVTKVYFVGESNASVPEFSELEPSEVETTEIDLHAWFKHNEDYEIPRPEDGRYIAFIKYDDFEQDGVYDFASLGTLFTSITTLEIANGRIKN</sequence>
<accession>A0A927F816</accession>
<gene>
    <name evidence="1" type="ORF">IEN85_10800</name>
</gene>
<keyword evidence="2" id="KW-1185">Reference proteome</keyword>
<evidence type="ECO:0000313" key="2">
    <source>
        <dbReference type="Proteomes" id="UP000622317"/>
    </source>
</evidence>
<reference evidence="1" key="1">
    <citation type="submission" date="2020-09" db="EMBL/GenBank/DDBJ databases">
        <title>Pelagicoccus enzymogenes sp. nov. with an EPS production, isolated from marine sediment.</title>
        <authorList>
            <person name="Feng X."/>
        </authorList>
    </citation>
    <scope>NUCLEOTIDE SEQUENCE</scope>
    <source>
        <strain evidence="1">NFK12</strain>
    </source>
</reference>
<comment type="caution">
    <text evidence="1">The sequence shown here is derived from an EMBL/GenBank/DDBJ whole genome shotgun (WGS) entry which is preliminary data.</text>
</comment>
<evidence type="ECO:0000313" key="1">
    <source>
        <dbReference type="EMBL" id="MBD5779977.1"/>
    </source>
</evidence>